<dbReference type="InterPro" id="IPR055241">
    <property type="entry name" value="Armadillo_rpt_dom"/>
</dbReference>
<protein>
    <recommendedName>
        <fullName evidence="3">Armadillo-like repeats domain-containing protein</fullName>
    </recommendedName>
</protein>
<dbReference type="PANTHER" id="PTHR36793:SF1">
    <property type="entry name" value="RIBOSOMAL RNA SMALL SUBUNIT METHYLTRANSFERASE J"/>
    <property type="match status" value="1"/>
</dbReference>
<evidence type="ECO:0000313" key="4">
    <source>
        <dbReference type="EMBL" id="KAK9812144.1"/>
    </source>
</evidence>
<dbReference type="PANTHER" id="PTHR36793">
    <property type="entry name" value="RIBOSOMAL RNA SMALL SUBUNIT METHYLTRANSFERASE J"/>
    <property type="match status" value="1"/>
</dbReference>
<evidence type="ECO:0000259" key="3">
    <source>
        <dbReference type="Pfam" id="PF22915"/>
    </source>
</evidence>
<feature type="compositionally biased region" description="Low complexity" evidence="1">
    <location>
        <begin position="65"/>
        <end position="75"/>
    </location>
</feature>
<feature type="domain" description="Armadillo-like repeats" evidence="3">
    <location>
        <begin position="168"/>
        <end position="259"/>
    </location>
</feature>
<organism evidence="4 5">
    <name type="scientific">Symbiochloris irregularis</name>
    <dbReference type="NCBI Taxonomy" id="706552"/>
    <lineage>
        <taxon>Eukaryota</taxon>
        <taxon>Viridiplantae</taxon>
        <taxon>Chlorophyta</taxon>
        <taxon>core chlorophytes</taxon>
        <taxon>Trebouxiophyceae</taxon>
        <taxon>Trebouxiales</taxon>
        <taxon>Trebouxiaceae</taxon>
        <taxon>Symbiochloris</taxon>
    </lineage>
</organism>
<gene>
    <name evidence="4" type="ORF">WJX73_000090</name>
</gene>
<evidence type="ECO:0000256" key="1">
    <source>
        <dbReference type="SAM" id="MobiDB-lite"/>
    </source>
</evidence>
<sequence>MDAGRLHWRLSGRATHRLDCSASCRHTLRNLSGSRRLICQRSLHRSRPDRTGPTNPASQPARLHQASPSPQQQFPSTPPQGHPGRSMQQSAAATLQNARPALIGGGLFLGGTLLVAIIRLIRKNMSPEYKRKRSVGKNQLVVETLKQYLPDNRMGLDNGVIRMIRRSTGFSSEEVFRKYLWFLLRERAFDQAAVDDLVLLKGMLQLSEEQIAAALRERAQRVYDRYGNVMLEVKGLSKAGIDRKATCRQLFSKILYLSEQELLISEDGPAANAADIPGVFGATEDDTAKLRIVSLNEVDFDVLEAQFLPDQDRPPGPPVV</sequence>
<evidence type="ECO:0000256" key="2">
    <source>
        <dbReference type="SAM" id="Phobius"/>
    </source>
</evidence>
<proteinExistence type="predicted"/>
<name>A0AAW1PW72_9CHLO</name>
<keyword evidence="2" id="KW-1133">Transmembrane helix</keyword>
<dbReference type="Pfam" id="PF22915">
    <property type="entry name" value="ARMH5"/>
    <property type="match status" value="1"/>
</dbReference>
<dbReference type="GO" id="GO:0009535">
    <property type="term" value="C:chloroplast thylakoid membrane"/>
    <property type="evidence" value="ECO:0007669"/>
    <property type="project" value="TreeGrafter"/>
</dbReference>
<feature type="region of interest" description="Disordered" evidence="1">
    <location>
        <begin position="41"/>
        <end position="93"/>
    </location>
</feature>
<dbReference type="EMBL" id="JALJOQ010000008">
    <property type="protein sequence ID" value="KAK9812144.1"/>
    <property type="molecule type" value="Genomic_DNA"/>
</dbReference>
<keyword evidence="5" id="KW-1185">Reference proteome</keyword>
<feature type="transmembrane region" description="Helical" evidence="2">
    <location>
        <begin position="101"/>
        <end position="121"/>
    </location>
</feature>
<dbReference type="AlphaFoldDB" id="A0AAW1PW72"/>
<keyword evidence="2" id="KW-0812">Transmembrane</keyword>
<reference evidence="4 5" key="1">
    <citation type="journal article" date="2024" name="Nat. Commun.">
        <title>Phylogenomics reveals the evolutionary origins of lichenization in chlorophyte algae.</title>
        <authorList>
            <person name="Puginier C."/>
            <person name="Libourel C."/>
            <person name="Otte J."/>
            <person name="Skaloud P."/>
            <person name="Haon M."/>
            <person name="Grisel S."/>
            <person name="Petersen M."/>
            <person name="Berrin J.G."/>
            <person name="Delaux P.M."/>
            <person name="Dal Grande F."/>
            <person name="Keller J."/>
        </authorList>
    </citation>
    <scope>NUCLEOTIDE SEQUENCE [LARGE SCALE GENOMIC DNA]</scope>
    <source>
        <strain evidence="4 5">SAG 2036</strain>
    </source>
</reference>
<dbReference type="GO" id="GO:0009941">
    <property type="term" value="C:chloroplast envelope"/>
    <property type="evidence" value="ECO:0007669"/>
    <property type="project" value="TreeGrafter"/>
</dbReference>
<keyword evidence="2" id="KW-0472">Membrane</keyword>
<accession>A0AAW1PW72</accession>
<comment type="caution">
    <text evidence="4">The sequence shown here is derived from an EMBL/GenBank/DDBJ whole genome shotgun (WGS) entry which is preliminary data.</text>
</comment>
<evidence type="ECO:0000313" key="5">
    <source>
        <dbReference type="Proteomes" id="UP001465755"/>
    </source>
</evidence>
<dbReference type="Proteomes" id="UP001465755">
    <property type="component" value="Unassembled WGS sequence"/>
</dbReference>